<evidence type="ECO:0000256" key="2">
    <source>
        <dbReference type="ARBA" id="ARBA00009458"/>
    </source>
</evidence>
<evidence type="ECO:0000259" key="6">
    <source>
        <dbReference type="PROSITE" id="PS50063"/>
    </source>
</evidence>
<dbReference type="Pfam" id="PF02180">
    <property type="entry name" value="BH4"/>
    <property type="match status" value="1"/>
</dbReference>
<name>A0A8B8BRA2_CRAVI</name>
<evidence type="ECO:0000256" key="5">
    <source>
        <dbReference type="PROSITE-ProRule" id="PRU00025"/>
    </source>
</evidence>
<dbReference type="SUPFAM" id="SSF56854">
    <property type="entry name" value="Bcl-2 inhibitors of programmed cell death"/>
    <property type="match status" value="1"/>
</dbReference>
<dbReference type="InterPro" id="IPR002475">
    <property type="entry name" value="Bcl2-like"/>
</dbReference>
<dbReference type="Gene3D" id="1.10.437.10">
    <property type="entry name" value="Blc2-like"/>
    <property type="match status" value="1"/>
</dbReference>
<dbReference type="GO" id="GO:0042981">
    <property type="term" value="P:regulation of apoptotic process"/>
    <property type="evidence" value="ECO:0007669"/>
    <property type="project" value="InterPro"/>
</dbReference>
<dbReference type="KEGG" id="cvn:111112596"/>
<dbReference type="InterPro" id="IPR046371">
    <property type="entry name" value="Bcl-2_BH1-3"/>
</dbReference>
<dbReference type="InterPro" id="IPR020717">
    <property type="entry name" value="Bcl2_BH1_motif_CS"/>
</dbReference>
<proteinExistence type="inferred from homology"/>
<dbReference type="GO" id="GO:0008630">
    <property type="term" value="P:intrinsic apoptotic signaling pathway in response to DNA damage"/>
    <property type="evidence" value="ECO:0007669"/>
    <property type="project" value="TreeGrafter"/>
</dbReference>
<reference evidence="8" key="1">
    <citation type="submission" date="2025-08" db="UniProtKB">
        <authorList>
            <consortium name="RefSeq"/>
        </authorList>
    </citation>
    <scope>IDENTIFICATION</scope>
    <source>
        <tissue evidence="8">Whole sample</tissue>
    </source>
</reference>
<dbReference type="PANTHER" id="PTHR11256">
    <property type="entry name" value="BCL-2 RELATED"/>
    <property type="match status" value="1"/>
</dbReference>
<comment type="similarity">
    <text evidence="2">Belongs to the Bcl-2 family.</text>
</comment>
<accession>A0A8B8BRA2</accession>
<dbReference type="Proteomes" id="UP000694844">
    <property type="component" value="Chromosome 9"/>
</dbReference>
<keyword evidence="3 5" id="KW-0053">Apoptosis</keyword>
<organism evidence="7 8">
    <name type="scientific">Crassostrea virginica</name>
    <name type="common">Eastern oyster</name>
    <dbReference type="NCBI Taxonomy" id="6565"/>
    <lineage>
        <taxon>Eukaryota</taxon>
        <taxon>Metazoa</taxon>
        <taxon>Spiralia</taxon>
        <taxon>Lophotrochozoa</taxon>
        <taxon>Mollusca</taxon>
        <taxon>Bivalvia</taxon>
        <taxon>Autobranchia</taxon>
        <taxon>Pteriomorphia</taxon>
        <taxon>Ostreida</taxon>
        <taxon>Ostreoidea</taxon>
        <taxon>Ostreidae</taxon>
        <taxon>Crassostrea</taxon>
    </lineage>
</organism>
<dbReference type="PROSITE" id="PS50062">
    <property type="entry name" value="BCL2_FAMILY"/>
    <property type="match status" value="1"/>
</dbReference>
<dbReference type="PROSITE" id="PS50063">
    <property type="entry name" value="BH4_2"/>
    <property type="match status" value="1"/>
</dbReference>
<dbReference type="GO" id="GO:0051400">
    <property type="term" value="F:BH domain binding"/>
    <property type="evidence" value="ECO:0007669"/>
    <property type="project" value="TreeGrafter"/>
</dbReference>
<evidence type="ECO:0000256" key="1">
    <source>
        <dbReference type="ARBA" id="ARBA00004370"/>
    </source>
</evidence>
<evidence type="ECO:0000313" key="7">
    <source>
        <dbReference type="Proteomes" id="UP000694844"/>
    </source>
</evidence>
<dbReference type="CDD" id="cd06845">
    <property type="entry name" value="Bcl-2_like"/>
    <property type="match status" value="1"/>
</dbReference>
<dbReference type="Pfam" id="PF00452">
    <property type="entry name" value="Bcl-2"/>
    <property type="match status" value="1"/>
</dbReference>
<feature type="short sequence motif" description="BH4" evidence="5">
    <location>
        <begin position="13"/>
        <end position="32"/>
    </location>
</feature>
<dbReference type="GO" id="GO:0001836">
    <property type="term" value="P:release of cytochrome c from mitochondria"/>
    <property type="evidence" value="ECO:0007669"/>
    <property type="project" value="TreeGrafter"/>
</dbReference>
<dbReference type="GeneID" id="111112596"/>
<dbReference type="InterPro" id="IPR036834">
    <property type="entry name" value="Bcl-2-like_sf"/>
</dbReference>
<gene>
    <name evidence="8" type="primary">LOC111112596</name>
</gene>
<evidence type="ECO:0000313" key="8">
    <source>
        <dbReference type="RefSeq" id="XP_022305873.1"/>
    </source>
</evidence>
<dbReference type="OrthoDB" id="6021377at2759"/>
<keyword evidence="4" id="KW-0472">Membrane</keyword>
<dbReference type="InterPro" id="IPR026298">
    <property type="entry name" value="Bcl-2_fam"/>
</dbReference>
<dbReference type="RefSeq" id="XP_022305873.1">
    <property type="nucleotide sequence ID" value="XM_022450165.1"/>
</dbReference>
<evidence type="ECO:0000256" key="3">
    <source>
        <dbReference type="ARBA" id="ARBA00022703"/>
    </source>
</evidence>
<dbReference type="GO" id="GO:0005741">
    <property type="term" value="C:mitochondrial outer membrane"/>
    <property type="evidence" value="ECO:0007669"/>
    <property type="project" value="TreeGrafter"/>
</dbReference>
<evidence type="ECO:0000256" key="4">
    <source>
        <dbReference type="ARBA" id="ARBA00023136"/>
    </source>
</evidence>
<keyword evidence="7" id="KW-1185">Reference proteome</keyword>
<comment type="subcellular location">
    <subcellularLocation>
        <location evidence="1">Membrane</location>
    </subcellularLocation>
</comment>
<sequence length="189" mass="21614">MVKLIRKMDPVGTRYIVVDYLNHRLSKNGHTWTHCPPLQDPPLKIHITMREKGDEFEDLYKIQFQDLVDQLHVTHDTCYPMFKAVVGELFQGGINWGRVVALFAFSGSLSTRCVEKGMAGLVDSIVDWVTQFIEQDLRQWIDQHGGWQGFVDFYSRRDQSANDDNPWVKYGVLGAVGVVVLGALMTQRT</sequence>
<dbReference type="SMART" id="SM00337">
    <property type="entry name" value="BCL"/>
    <property type="match status" value="1"/>
</dbReference>
<dbReference type="GO" id="GO:0097192">
    <property type="term" value="P:extrinsic apoptotic signaling pathway in absence of ligand"/>
    <property type="evidence" value="ECO:0007669"/>
    <property type="project" value="TreeGrafter"/>
</dbReference>
<feature type="domain" description="Apoptosis regulator Bcl-2 family BH4" evidence="6">
    <location>
        <begin position="13"/>
        <end position="32"/>
    </location>
</feature>
<protein>
    <submittedName>
        <fullName evidence="8">Bcl-2-like protein 1 isoform X1</fullName>
    </submittedName>
</protein>
<dbReference type="PRINTS" id="PR01862">
    <property type="entry name" value="BCL2FAMILY"/>
</dbReference>
<dbReference type="AlphaFoldDB" id="A0A8B8BRA2"/>
<dbReference type="InterPro" id="IPR003093">
    <property type="entry name" value="Bcl2_BH4"/>
</dbReference>
<dbReference type="PROSITE" id="PS01080">
    <property type="entry name" value="BH1"/>
    <property type="match status" value="1"/>
</dbReference>
<dbReference type="PANTHER" id="PTHR11256:SF50">
    <property type="entry name" value="APOPTOSIS REGULATOR CED-9"/>
    <property type="match status" value="1"/>
</dbReference>